<evidence type="ECO:0000256" key="5">
    <source>
        <dbReference type="SAM" id="Phobius"/>
    </source>
</evidence>
<dbReference type="AlphaFoldDB" id="A0A1W6JXC4"/>
<dbReference type="PROSITE" id="PS50850">
    <property type="entry name" value="MFS"/>
    <property type="match status" value="1"/>
</dbReference>
<dbReference type="GO" id="GO:0016020">
    <property type="term" value="C:membrane"/>
    <property type="evidence" value="ECO:0007669"/>
    <property type="project" value="UniProtKB-SubCell"/>
</dbReference>
<dbReference type="Pfam" id="PF12832">
    <property type="entry name" value="MFS_1_like"/>
    <property type="match status" value="1"/>
</dbReference>
<feature type="domain" description="Major facilitator superfamily (MFS) profile" evidence="6">
    <location>
        <begin position="233"/>
        <end position="415"/>
    </location>
</feature>
<keyword evidence="8" id="KW-1185">Reference proteome</keyword>
<organism evidence="7 8">
    <name type="scientific">Acidianus manzaensis</name>
    <dbReference type="NCBI Taxonomy" id="282676"/>
    <lineage>
        <taxon>Archaea</taxon>
        <taxon>Thermoproteota</taxon>
        <taxon>Thermoprotei</taxon>
        <taxon>Sulfolobales</taxon>
        <taxon>Sulfolobaceae</taxon>
        <taxon>Acidianus</taxon>
    </lineage>
</organism>
<evidence type="ECO:0000313" key="8">
    <source>
        <dbReference type="Proteomes" id="UP000193404"/>
    </source>
</evidence>
<keyword evidence="2 5" id="KW-0812">Transmembrane</keyword>
<feature type="transmembrane region" description="Helical" evidence="5">
    <location>
        <begin position="41"/>
        <end position="59"/>
    </location>
</feature>
<feature type="transmembrane region" description="Helical" evidence="5">
    <location>
        <begin position="12"/>
        <end position="35"/>
    </location>
</feature>
<gene>
    <name evidence="7" type="ORF">B6F84_01980</name>
</gene>
<evidence type="ECO:0000313" key="7">
    <source>
        <dbReference type="EMBL" id="ARM74913.1"/>
    </source>
</evidence>
<feature type="transmembrane region" description="Helical" evidence="5">
    <location>
        <begin position="71"/>
        <end position="96"/>
    </location>
</feature>
<keyword evidence="4 5" id="KW-0472">Membrane</keyword>
<evidence type="ECO:0000256" key="3">
    <source>
        <dbReference type="ARBA" id="ARBA00022989"/>
    </source>
</evidence>
<feature type="transmembrane region" description="Helical" evidence="5">
    <location>
        <begin position="159"/>
        <end position="178"/>
    </location>
</feature>
<name>A0A1W6JXC4_9CREN</name>
<comment type="subcellular location">
    <subcellularLocation>
        <location evidence="1">Membrane</location>
        <topology evidence="1">Multi-pass membrane protein</topology>
    </subcellularLocation>
</comment>
<dbReference type="Proteomes" id="UP000193404">
    <property type="component" value="Chromosome"/>
</dbReference>
<dbReference type="InterPro" id="IPR020846">
    <property type="entry name" value="MFS_dom"/>
</dbReference>
<dbReference type="OrthoDB" id="9393at2157"/>
<feature type="transmembrane region" description="Helical" evidence="5">
    <location>
        <begin position="133"/>
        <end position="154"/>
    </location>
</feature>
<dbReference type="Gene3D" id="1.20.1250.20">
    <property type="entry name" value="MFS general substrate transporter like domains"/>
    <property type="match status" value="1"/>
</dbReference>
<dbReference type="EMBL" id="CP020477">
    <property type="protein sequence ID" value="ARM74913.1"/>
    <property type="molecule type" value="Genomic_DNA"/>
</dbReference>
<dbReference type="RefSeq" id="WP_148690667.1">
    <property type="nucleotide sequence ID" value="NZ_CP020477.1"/>
</dbReference>
<feature type="transmembrane region" description="Helical" evidence="5">
    <location>
        <begin position="365"/>
        <end position="386"/>
    </location>
</feature>
<proteinExistence type="predicted"/>
<protein>
    <submittedName>
        <fullName evidence="7">MFS transporter</fullName>
    </submittedName>
</protein>
<reference evidence="7 8" key="1">
    <citation type="submission" date="2017-03" db="EMBL/GenBank/DDBJ databases">
        <title>Sulfur activation and transportation mechanism of thermophilic Archaea Acidianus manzaensis YN-25.</title>
        <authorList>
            <person name="Ma Y."/>
            <person name="Yang Y."/>
            <person name="Xia J."/>
        </authorList>
    </citation>
    <scope>NUCLEOTIDE SEQUENCE [LARGE SCALE GENOMIC DNA]</scope>
    <source>
        <strain evidence="7 8">YN-25</strain>
    </source>
</reference>
<keyword evidence="3 5" id="KW-1133">Transmembrane helix</keyword>
<dbReference type="KEGG" id="aman:B6F84_01980"/>
<feature type="transmembrane region" description="Helical" evidence="5">
    <location>
        <begin position="304"/>
        <end position="324"/>
    </location>
</feature>
<evidence type="ECO:0000259" key="6">
    <source>
        <dbReference type="PROSITE" id="PS50850"/>
    </source>
</evidence>
<evidence type="ECO:0000256" key="4">
    <source>
        <dbReference type="ARBA" id="ARBA00023136"/>
    </source>
</evidence>
<sequence length="415" mass="46305">MIKTKDSKWMISPLLFNISLGPLSTLITLEILNLGGNSLDVAYAITVSNVMLIPASIFWGMLSDRMDIRKIILAGFLASFMLLFAAFFISSIPLLISDYGALTFFSTSYTTPMNLLVMESSEKTKWASNFSKLSMFSSIGTLIGLIISTFLVLFIRIYVLYLILSIIAFSAFFVAYKYTPRAFIGIERKSIVHSKESFLTRLKMLPLIFLHIPNIHSFKMFRLSRLTKKPINYLPLLYLAIFIFYISSGLFNTLYPASLYEKGLDKSIVLGIITEGMLVQILTFHGIGKYLESRDEKEVSFRALLLRGSGYILMGISLIFSAFITELFGFIFYPLSAGLAYSAYYSSSNTLIFKAVGGRRQGTTLGVYSTLVGIAMFIGSLASGYISSISFTVNFAIAGILLFISAFIFKYIEEG</sequence>
<feature type="transmembrane region" description="Helical" evidence="5">
    <location>
        <begin position="267"/>
        <end position="284"/>
    </location>
</feature>
<dbReference type="GeneID" id="41589649"/>
<evidence type="ECO:0000256" key="1">
    <source>
        <dbReference type="ARBA" id="ARBA00004141"/>
    </source>
</evidence>
<accession>A0A1W6JXC4</accession>
<evidence type="ECO:0000256" key="2">
    <source>
        <dbReference type="ARBA" id="ARBA00022692"/>
    </source>
</evidence>
<dbReference type="SUPFAM" id="SSF103473">
    <property type="entry name" value="MFS general substrate transporter"/>
    <property type="match status" value="1"/>
</dbReference>
<feature type="transmembrane region" description="Helical" evidence="5">
    <location>
        <begin position="392"/>
        <end position="412"/>
    </location>
</feature>
<dbReference type="GO" id="GO:0022857">
    <property type="term" value="F:transmembrane transporter activity"/>
    <property type="evidence" value="ECO:0007669"/>
    <property type="project" value="InterPro"/>
</dbReference>
<feature type="transmembrane region" description="Helical" evidence="5">
    <location>
        <begin position="330"/>
        <end position="353"/>
    </location>
</feature>
<dbReference type="PANTHER" id="PTHR23518:SF2">
    <property type="entry name" value="MAJOR FACILITATOR SUPERFAMILY TRANSPORTER"/>
    <property type="match status" value="1"/>
</dbReference>
<dbReference type="InterPro" id="IPR024989">
    <property type="entry name" value="MFS_assoc_dom"/>
</dbReference>
<dbReference type="STRING" id="282676.B6F84_01980"/>
<dbReference type="PANTHER" id="PTHR23518">
    <property type="entry name" value="C-METHYLTRANSFERASE"/>
    <property type="match status" value="1"/>
</dbReference>
<feature type="transmembrane region" description="Helical" evidence="5">
    <location>
        <begin position="198"/>
        <end position="215"/>
    </location>
</feature>
<feature type="transmembrane region" description="Helical" evidence="5">
    <location>
        <begin position="236"/>
        <end position="255"/>
    </location>
</feature>
<dbReference type="InterPro" id="IPR036259">
    <property type="entry name" value="MFS_trans_sf"/>
</dbReference>